<evidence type="ECO:0000313" key="6">
    <source>
        <dbReference type="Proteomes" id="UP000240978"/>
    </source>
</evidence>
<dbReference type="GO" id="GO:0009279">
    <property type="term" value="C:cell outer membrane"/>
    <property type="evidence" value="ECO:0007669"/>
    <property type="project" value="UniProtKB-SubCell"/>
</dbReference>
<reference evidence="5 6" key="1">
    <citation type="submission" date="2018-03" db="EMBL/GenBank/DDBJ databases">
        <title>Genomic Encyclopedia of Archaeal and Bacterial Type Strains, Phase II (KMG-II): from individual species to whole genera.</title>
        <authorList>
            <person name="Goeker M."/>
        </authorList>
    </citation>
    <scope>NUCLEOTIDE SEQUENCE [LARGE SCALE GENOMIC DNA]</scope>
    <source>
        <strain evidence="5 6">DSM 18107</strain>
    </source>
</reference>
<dbReference type="EMBL" id="PYGK01000004">
    <property type="protein sequence ID" value="PSL31909.1"/>
    <property type="molecule type" value="Genomic_DNA"/>
</dbReference>
<dbReference type="InterPro" id="IPR037066">
    <property type="entry name" value="Plug_dom_sf"/>
</dbReference>
<comment type="subcellular location">
    <subcellularLocation>
        <location evidence="1">Cell outer membrane</location>
        <topology evidence="1">Multi-pass membrane protein</topology>
    </subcellularLocation>
</comment>
<keyword evidence="1 2" id="KW-0472">Membrane</keyword>
<comment type="caution">
    <text evidence="5">The sequence shown here is derived from an EMBL/GenBank/DDBJ whole genome shotgun (WGS) entry which is preliminary data.</text>
</comment>
<evidence type="ECO:0000259" key="3">
    <source>
        <dbReference type="Pfam" id="PF00593"/>
    </source>
</evidence>
<evidence type="ECO:0000259" key="4">
    <source>
        <dbReference type="Pfam" id="PF07715"/>
    </source>
</evidence>
<keyword evidence="1" id="KW-0998">Cell outer membrane</keyword>
<dbReference type="InterPro" id="IPR000531">
    <property type="entry name" value="Beta-barrel_TonB"/>
</dbReference>
<comment type="similarity">
    <text evidence="1 2">Belongs to the TonB-dependent receptor family.</text>
</comment>
<keyword evidence="1" id="KW-0813">Transport</keyword>
<name>A0A2P8GD50_9BACT</name>
<accession>A0A2P8GD50</accession>
<dbReference type="PROSITE" id="PS52016">
    <property type="entry name" value="TONB_DEPENDENT_REC_3"/>
    <property type="match status" value="1"/>
</dbReference>
<feature type="domain" description="TonB-dependent receptor plug" evidence="4">
    <location>
        <begin position="218"/>
        <end position="340"/>
    </location>
</feature>
<dbReference type="InterPro" id="IPR023997">
    <property type="entry name" value="TonB-dep_OMP_SusC/RagA_CS"/>
</dbReference>
<feature type="domain" description="TonB-dependent receptor-like beta-barrel" evidence="3">
    <location>
        <begin position="550"/>
        <end position="918"/>
    </location>
</feature>
<dbReference type="Pfam" id="PF00593">
    <property type="entry name" value="TonB_dep_Rec_b-barrel"/>
    <property type="match status" value="1"/>
</dbReference>
<dbReference type="InterPro" id="IPR023996">
    <property type="entry name" value="TonB-dep_OMP_SusC/RagA"/>
</dbReference>
<keyword evidence="6" id="KW-1185">Reference proteome</keyword>
<gene>
    <name evidence="5" type="ORF">CLV42_104207</name>
</gene>
<protein>
    <submittedName>
        <fullName evidence="5">TonB-linked SusC/RagA family outer membrane protein</fullName>
    </submittedName>
</protein>
<sequence>MKKNTEGDQLPRKRLLYKLLIFMKIFFLLLSVACLHASAHVHSQSLVTVKLSQVKLEKALAVIEKESGYRFVYNDDCIPFNHKVNIDASDWTIAKVMEKALENTSLNFRMMPDKLIVIAPVTTVNKDITVTGRVVNTNREALPGVSVRLKNTSIGATTDEKGMFSLTVPNDAILLFSYIGYDMQEVSVSGRETIAVVLEPSKNSMEEVIIVGYGTQKKINVTGAVDQISGKQLVERPIANVMQGLQGVSPGLNITYKGGQPGQTPIINVRGFASINQSNGSTTPISQASDNSNAPLIIIDGIAATTDDMIRINPNDIASISVLRDAASAAIYGARAAFGVVLITTKEGSAGGKQVVSYSNYFAWSKRTILPTAVTDPYIFSRVLETATDNTPWDYVNFSDEYYKWAKERSDNPSLPDTRINPLDNTKWEYMGSNDWNNYFFSKTNFSQYHSISINGTAETAKKLPIGYLLSADYTNENGLNRLTTDDWKRYGMRAKLNIRPVKWLLLDNNLSVYQTQRDAPAYNITDVYYLQPTNVVKNPDGTWGNNAAGKLAAQLVDGGRNLQTRIGFQDVIRGTASFLHNELQIVGDASFKRELWKYHVDKKAYQIGYGPNDVREEGAPGSVSEANEYVTHNVYDLYANYNKSLGGGHAIKLLAGYNQESYEDPYVNATQTQLISASLPYIGLTSGDPSISSSYSSYAIRSLFGRINYSYKDRYIIEGNGRYDGSSRFPTNNRWGFFPSISGAWIASDERFMQGISRQLSTLKFRASYGSLGNQNVSYFGYLQTLPTGQSGYLINGTPKQPIIKGAPALNVDPNNYTWEKVITTNIGTDIGVMRDHLIASFDYYIRKTNGMLTNGVQLPGVLGTDPPKQNAADLSTKGWELTLAYRNTAQVAAAPLSFGAKFILSDDKTKITRFKNEQQLLNNYRVGQTLGEIWGLTNDGNFKSQEEIKNLDESAIIPWGALEIVEGWPKYKDLNGDRKIEKGVTAKDPKDMSVIGNSSPRYRFGFNFDANWKGIDCSIFLQGIAKMDFYPHHYLFWGPYQQPYANVYPWNLDYYRATSEDAAQRAQHSQSFLNAGLADANTNAYFPVLQSWLADNNYGSGLDIPQTKYMMNAAYLRVKNVTLGYTLPASLTKKYRISRLRIYVTGENLFEFSSIRKYLDPESITDGFGWEYPYQRKYAVGLNVDL</sequence>
<keyword evidence="1" id="KW-1134">Transmembrane beta strand</keyword>
<dbReference type="InterPro" id="IPR012910">
    <property type="entry name" value="Plug_dom"/>
</dbReference>
<dbReference type="Pfam" id="PF07715">
    <property type="entry name" value="Plug"/>
    <property type="match status" value="1"/>
</dbReference>
<dbReference type="Proteomes" id="UP000240978">
    <property type="component" value="Unassembled WGS sequence"/>
</dbReference>
<dbReference type="Gene3D" id="2.170.130.10">
    <property type="entry name" value="TonB-dependent receptor, plug domain"/>
    <property type="match status" value="1"/>
</dbReference>
<keyword evidence="1" id="KW-0812">Transmembrane</keyword>
<dbReference type="InterPro" id="IPR039426">
    <property type="entry name" value="TonB-dep_rcpt-like"/>
</dbReference>
<proteinExistence type="inferred from homology"/>
<evidence type="ECO:0000313" key="5">
    <source>
        <dbReference type="EMBL" id="PSL31909.1"/>
    </source>
</evidence>
<dbReference type="SUPFAM" id="SSF56935">
    <property type="entry name" value="Porins"/>
    <property type="match status" value="1"/>
</dbReference>
<evidence type="ECO:0000256" key="1">
    <source>
        <dbReference type="PROSITE-ProRule" id="PRU01360"/>
    </source>
</evidence>
<evidence type="ECO:0000256" key="2">
    <source>
        <dbReference type="RuleBase" id="RU003357"/>
    </source>
</evidence>
<dbReference type="Gene3D" id="2.60.40.1120">
    <property type="entry name" value="Carboxypeptidase-like, regulatory domain"/>
    <property type="match status" value="1"/>
</dbReference>
<dbReference type="SUPFAM" id="SSF49464">
    <property type="entry name" value="Carboxypeptidase regulatory domain-like"/>
    <property type="match status" value="1"/>
</dbReference>
<dbReference type="AlphaFoldDB" id="A0A2P8GD50"/>
<dbReference type="NCBIfam" id="TIGR04057">
    <property type="entry name" value="SusC_RagA_signa"/>
    <property type="match status" value="1"/>
</dbReference>
<organism evidence="5 6">
    <name type="scientific">Chitinophaga ginsengisoli</name>
    <dbReference type="NCBI Taxonomy" id="363837"/>
    <lineage>
        <taxon>Bacteria</taxon>
        <taxon>Pseudomonadati</taxon>
        <taxon>Bacteroidota</taxon>
        <taxon>Chitinophagia</taxon>
        <taxon>Chitinophagales</taxon>
        <taxon>Chitinophagaceae</taxon>
        <taxon>Chitinophaga</taxon>
    </lineage>
</organism>
<dbReference type="Pfam" id="PF13715">
    <property type="entry name" value="CarbopepD_reg_2"/>
    <property type="match status" value="1"/>
</dbReference>
<dbReference type="NCBIfam" id="TIGR04056">
    <property type="entry name" value="OMP_RagA_SusC"/>
    <property type="match status" value="1"/>
</dbReference>
<keyword evidence="2" id="KW-0798">TonB box</keyword>
<dbReference type="InterPro" id="IPR008969">
    <property type="entry name" value="CarboxyPept-like_regulatory"/>
</dbReference>